<dbReference type="EMBL" id="LAZR01005739">
    <property type="protein sequence ID" value="KKM97522.1"/>
    <property type="molecule type" value="Genomic_DNA"/>
</dbReference>
<proteinExistence type="predicted"/>
<dbReference type="AlphaFoldDB" id="A0A0F9PWE0"/>
<organism evidence="1">
    <name type="scientific">marine sediment metagenome</name>
    <dbReference type="NCBI Taxonomy" id="412755"/>
    <lineage>
        <taxon>unclassified sequences</taxon>
        <taxon>metagenomes</taxon>
        <taxon>ecological metagenomes</taxon>
    </lineage>
</organism>
<evidence type="ECO:0000313" key="1">
    <source>
        <dbReference type="EMBL" id="KKM97522.1"/>
    </source>
</evidence>
<gene>
    <name evidence="1" type="ORF">LCGC14_1167210</name>
</gene>
<accession>A0A0F9PWE0</accession>
<name>A0A0F9PWE0_9ZZZZ</name>
<protein>
    <submittedName>
        <fullName evidence="1">Uncharacterized protein</fullName>
    </submittedName>
</protein>
<comment type="caution">
    <text evidence="1">The sequence shown here is derived from an EMBL/GenBank/DDBJ whole genome shotgun (WGS) entry which is preliminary data.</text>
</comment>
<sequence>MIKLNLKCCICGNVMETLPQCSGQDMVLNEETGQIECYMGPKYGYRTIEKIVCLDCQEKE</sequence>
<reference evidence="1" key="1">
    <citation type="journal article" date="2015" name="Nature">
        <title>Complex archaea that bridge the gap between prokaryotes and eukaryotes.</title>
        <authorList>
            <person name="Spang A."/>
            <person name="Saw J.H."/>
            <person name="Jorgensen S.L."/>
            <person name="Zaremba-Niedzwiedzka K."/>
            <person name="Martijn J."/>
            <person name="Lind A.E."/>
            <person name="van Eijk R."/>
            <person name="Schleper C."/>
            <person name="Guy L."/>
            <person name="Ettema T.J."/>
        </authorList>
    </citation>
    <scope>NUCLEOTIDE SEQUENCE</scope>
</reference>